<keyword evidence="2" id="KW-0067">ATP-binding</keyword>
<dbReference type="PROSITE" id="PS50893">
    <property type="entry name" value="ABC_TRANSPORTER_2"/>
    <property type="match status" value="1"/>
</dbReference>
<dbReference type="SMART" id="SM00382">
    <property type="entry name" value="AAA"/>
    <property type="match status" value="1"/>
</dbReference>
<evidence type="ECO:0000313" key="5">
    <source>
        <dbReference type="Proteomes" id="UP000629468"/>
    </source>
</evidence>
<dbReference type="Pfam" id="PF00005">
    <property type="entry name" value="ABC_tran"/>
    <property type="match status" value="1"/>
</dbReference>
<keyword evidence="1" id="KW-0547">Nucleotide-binding</keyword>
<dbReference type="Proteomes" id="UP000629468">
    <property type="component" value="Unassembled WGS sequence"/>
</dbReference>
<dbReference type="GO" id="GO:0016887">
    <property type="term" value="F:ATP hydrolysis activity"/>
    <property type="evidence" value="ECO:0007669"/>
    <property type="project" value="InterPro"/>
</dbReference>
<evidence type="ECO:0000256" key="2">
    <source>
        <dbReference type="ARBA" id="ARBA00022840"/>
    </source>
</evidence>
<dbReference type="InterPro" id="IPR027417">
    <property type="entry name" value="P-loop_NTPase"/>
</dbReference>
<accession>A0A8H7F6V1</accession>
<evidence type="ECO:0000259" key="3">
    <source>
        <dbReference type="PROSITE" id="PS50893"/>
    </source>
</evidence>
<reference evidence="4 5" key="1">
    <citation type="journal article" name="Sci. Rep.">
        <title>Telomere-to-telomere assembled and centromere annotated genomes of the two main subspecies of the button mushroom Agaricus bisporus reveal especially polymorphic chromosome ends.</title>
        <authorList>
            <person name="Sonnenberg A.S.M."/>
            <person name="Sedaghat-Telgerd N."/>
            <person name="Lavrijssen B."/>
            <person name="Ohm R.A."/>
            <person name="Hendrickx P.M."/>
            <person name="Scholtmeijer K."/>
            <person name="Baars J.J.P."/>
            <person name="van Peer A."/>
        </authorList>
    </citation>
    <scope>NUCLEOTIDE SEQUENCE [LARGE SCALE GENOMIC DNA]</scope>
    <source>
        <strain evidence="4 5">H119_p4</strain>
    </source>
</reference>
<feature type="domain" description="ABC transporter" evidence="3">
    <location>
        <begin position="482"/>
        <end position="758"/>
    </location>
</feature>
<dbReference type="AlphaFoldDB" id="A0A8H7F6V1"/>
<sequence length="761" mass="85323">MHLPCSSPVLVSPTRDPWMSFSMPTVIARLCDYVCQLETEPTSIQDSRPAGNELIRGSITRSFCVPLLQVMPATAQVRILKWGIFDIAYEVPKRSLFSSFPVPSVLSVFRRSGVHVHVWRLVKDVFWIAPVTFSAYLASSVWLGISPALSLQLSYYIIQKIEDLACSEDEGSRQSMQNELTVKIFALLFSVLLSVIIEKRRHEKELLLCGHLRHHFLPLIVTASVNTDMKFIQDKDVRRYYPFASSYGEGAPCWSLLKGLTERLQSVISLALEVLLLIRVLLQRDIFDRYSLGATACVFFLVLIYSPTNGVDGAGYTFWTMNAAYHKLNSLYSIAFGERLREQLVKDGINGYISEEYSKHSQELGVVKSDVLSLACLLPIPWYHIALRHLLLEYPMIICALFLKWNSSPYIMATLVFFQSATSAIRCGIDNLRWSCDPRSLSGLLSEAEALYHSIRQGKTSQCLSFTPYPNSSDGCANGMAVELRGVTYKYQDTLEGEAALRDVSLNIPANSLVLLVGENGSGKSTLLKLLARLQEPNTGDIFIDGAPITFYDLPSIRKHINFLMQSEDIYPLSVKENLLMVVPDRKMLGETAQEKMDEALRLGGSEKLVDRVGYDAVLNPPVLLAQSLQGCGNGPIGSAALCELEKHTQRRLISMSHGEKQRFIASRSFMRLLNSDTRLLMVDEPTSALDPIAERDIFQRFQEKSRGKTTIFVTHRFANLSQHADMIICMKNGGIVEQGRHDDLISVGGEYTRLYNAQLV</sequence>
<dbReference type="PANTHER" id="PTHR43394">
    <property type="entry name" value="ATP-DEPENDENT PERMEASE MDL1, MITOCHONDRIAL"/>
    <property type="match status" value="1"/>
</dbReference>
<dbReference type="InterPro" id="IPR003593">
    <property type="entry name" value="AAA+_ATPase"/>
</dbReference>
<dbReference type="Gene3D" id="3.40.50.300">
    <property type="entry name" value="P-loop containing nucleotide triphosphate hydrolases"/>
    <property type="match status" value="1"/>
</dbReference>
<name>A0A8H7F6V1_AGABI</name>
<gene>
    <name evidence="4" type="ORF">Agabi119p4_3308</name>
</gene>
<comment type="caution">
    <text evidence="4">The sequence shown here is derived from an EMBL/GenBank/DDBJ whole genome shotgun (WGS) entry which is preliminary data.</text>
</comment>
<evidence type="ECO:0000256" key="1">
    <source>
        <dbReference type="ARBA" id="ARBA00022741"/>
    </source>
</evidence>
<dbReference type="EMBL" id="JABXXO010000004">
    <property type="protein sequence ID" value="KAF7778963.1"/>
    <property type="molecule type" value="Genomic_DNA"/>
</dbReference>
<dbReference type="SUPFAM" id="SSF52540">
    <property type="entry name" value="P-loop containing nucleoside triphosphate hydrolases"/>
    <property type="match status" value="1"/>
</dbReference>
<dbReference type="GO" id="GO:0005524">
    <property type="term" value="F:ATP binding"/>
    <property type="evidence" value="ECO:0007669"/>
    <property type="project" value="UniProtKB-KW"/>
</dbReference>
<dbReference type="InterPro" id="IPR039421">
    <property type="entry name" value="Type_1_exporter"/>
</dbReference>
<dbReference type="InterPro" id="IPR003439">
    <property type="entry name" value="ABC_transporter-like_ATP-bd"/>
</dbReference>
<organism evidence="4 5">
    <name type="scientific">Agaricus bisporus var. burnettii</name>
    <dbReference type="NCBI Taxonomy" id="192524"/>
    <lineage>
        <taxon>Eukaryota</taxon>
        <taxon>Fungi</taxon>
        <taxon>Dikarya</taxon>
        <taxon>Basidiomycota</taxon>
        <taxon>Agaricomycotina</taxon>
        <taxon>Agaricomycetes</taxon>
        <taxon>Agaricomycetidae</taxon>
        <taxon>Agaricales</taxon>
        <taxon>Agaricineae</taxon>
        <taxon>Agaricaceae</taxon>
        <taxon>Agaricus</taxon>
    </lineage>
</organism>
<evidence type="ECO:0000313" key="4">
    <source>
        <dbReference type="EMBL" id="KAF7778963.1"/>
    </source>
</evidence>
<proteinExistence type="predicted"/>
<protein>
    <recommendedName>
        <fullName evidence="3">ABC transporter domain-containing protein</fullName>
    </recommendedName>
</protein>